<dbReference type="EMBL" id="LVYI01000003">
    <property type="protein sequence ID" value="OAP62286.1"/>
    <property type="molecule type" value="Genomic_DNA"/>
</dbReference>
<keyword evidence="8" id="KW-0862">Zinc</keyword>
<sequence>MSLLKPRREISENISEAFYQTTSALDTIWTQAASVQPRAEYVWLPREGLCVFDSPTDARALVCLAQTDVSDLGVILCVATLAAVTVPVLRELHAVLKDRSEELQSNNNDDVRISAYNHREVKLVMLRIYGWRPQAVAHVKKKLGEMLTGTVVLDDSGSALWHGLFATNEGLSSLKAVSQSNKVFVYKDLRKQQLQLYGLGSLFEDTRRAIIQLLSSLSSMYLISLGGELFGSAVSGGFCRLVRQFGRKSATLDILQKPPAIVFRANSLILESPLEVECQQVNTSEECPCCFSTADNPIRLECGHTYCRCCFEGLCEEVKHNKVPILCFEDCSKCGQIDSLTELKGVLKHDKFEAILEASFDSYIRSHPEMMQYCPTPDCPTIYKVSEAADMFTCVNCLTSICSHC</sequence>
<dbReference type="InterPro" id="IPR044066">
    <property type="entry name" value="TRIAD_supradom"/>
</dbReference>
<comment type="caution">
    <text evidence="10">The sequence shown here is derived from an EMBL/GenBank/DDBJ whole genome shotgun (WGS) entry which is preliminary data.</text>
</comment>
<proteinExistence type="predicted"/>
<protein>
    <recommendedName>
        <fullName evidence="2">RBR-type E3 ubiquitin transferase</fullName>
        <ecNumber evidence="2">2.3.2.31</ecNumber>
    </recommendedName>
</protein>
<dbReference type="InterPro" id="IPR031127">
    <property type="entry name" value="E3_UB_ligase_RBR"/>
</dbReference>
<evidence type="ECO:0000256" key="3">
    <source>
        <dbReference type="ARBA" id="ARBA00022679"/>
    </source>
</evidence>
<evidence type="ECO:0000256" key="1">
    <source>
        <dbReference type="ARBA" id="ARBA00001798"/>
    </source>
</evidence>
<evidence type="ECO:0000313" key="10">
    <source>
        <dbReference type="EMBL" id="OAP62286.1"/>
    </source>
</evidence>
<dbReference type="PROSITE" id="PS51873">
    <property type="entry name" value="TRIAD"/>
    <property type="match status" value="1"/>
</dbReference>
<dbReference type="CDD" id="cd16449">
    <property type="entry name" value="RING-HC"/>
    <property type="match status" value="1"/>
</dbReference>
<dbReference type="Pfam" id="PF01485">
    <property type="entry name" value="IBR"/>
    <property type="match status" value="1"/>
</dbReference>
<evidence type="ECO:0000313" key="11">
    <source>
        <dbReference type="Proteomes" id="UP000078343"/>
    </source>
</evidence>
<dbReference type="PANTHER" id="PTHR11685">
    <property type="entry name" value="RBR FAMILY RING FINGER AND IBR DOMAIN-CONTAINING"/>
    <property type="match status" value="1"/>
</dbReference>
<accession>A0A178ZSB8</accession>
<evidence type="ECO:0000256" key="4">
    <source>
        <dbReference type="ARBA" id="ARBA00022723"/>
    </source>
</evidence>
<keyword evidence="7" id="KW-0833">Ubl conjugation pathway</keyword>
<dbReference type="RefSeq" id="XP_018695653.1">
    <property type="nucleotide sequence ID" value="XM_018836003.1"/>
</dbReference>
<dbReference type="InterPro" id="IPR013083">
    <property type="entry name" value="Znf_RING/FYVE/PHD"/>
</dbReference>
<comment type="catalytic activity">
    <reaction evidence="1">
        <text>[E2 ubiquitin-conjugating enzyme]-S-ubiquitinyl-L-cysteine + [acceptor protein]-L-lysine = [E2 ubiquitin-conjugating enzyme]-L-cysteine + [acceptor protein]-N(6)-ubiquitinyl-L-lysine.</text>
        <dbReference type="EC" id="2.3.2.31"/>
    </reaction>
</comment>
<evidence type="ECO:0000256" key="6">
    <source>
        <dbReference type="ARBA" id="ARBA00022771"/>
    </source>
</evidence>
<dbReference type="GO" id="GO:0016567">
    <property type="term" value="P:protein ubiquitination"/>
    <property type="evidence" value="ECO:0007669"/>
    <property type="project" value="InterPro"/>
</dbReference>
<feature type="domain" description="RING-type" evidence="9">
    <location>
        <begin position="283"/>
        <end position="405"/>
    </location>
</feature>
<dbReference type="CDD" id="cd20335">
    <property type="entry name" value="BRcat_RBR"/>
    <property type="match status" value="1"/>
</dbReference>
<organism evidence="10 11">
    <name type="scientific">Fonsecaea erecta</name>
    <dbReference type="NCBI Taxonomy" id="1367422"/>
    <lineage>
        <taxon>Eukaryota</taxon>
        <taxon>Fungi</taxon>
        <taxon>Dikarya</taxon>
        <taxon>Ascomycota</taxon>
        <taxon>Pezizomycotina</taxon>
        <taxon>Eurotiomycetes</taxon>
        <taxon>Chaetothyriomycetidae</taxon>
        <taxon>Chaetothyriales</taxon>
        <taxon>Herpotrichiellaceae</taxon>
        <taxon>Fonsecaea</taxon>
    </lineage>
</organism>
<dbReference type="Gene3D" id="3.30.40.10">
    <property type="entry name" value="Zinc/RING finger domain, C3HC4 (zinc finger)"/>
    <property type="match status" value="1"/>
</dbReference>
<keyword evidence="4" id="KW-0479">Metal-binding</keyword>
<dbReference type="EC" id="2.3.2.31" evidence="2"/>
<dbReference type="Proteomes" id="UP000078343">
    <property type="component" value="Unassembled WGS sequence"/>
</dbReference>
<name>A0A178ZSB8_9EURO</name>
<gene>
    <name evidence="10" type="ORF">AYL99_04489</name>
</gene>
<dbReference type="SUPFAM" id="SSF57850">
    <property type="entry name" value="RING/U-box"/>
    <property type="match status" value="1"/>
</dbReference>
<dbReference type="STRING" id="1367422.A0A178ZSB8"/>
<dbReference type="AlphaFoldDB" id="A0A178ZSB8"/>
<reference evidence="10 11" key="1">
    <citation type="submission" date="2016-04" db="EMBL/GenBank/DDBJ databases">
        <title>Draft genome of Fonsecaea erecta CBS 125763.</title>
        <authorList>
            <person name="Weiss V.A."/>
            <person name="Vicente V.A."/>
            <person name="Raittz R.T."/>
            <person name="Moreno L.F."/>
            <person name="De Souza E.M."/>
            <person name="Pedrosa F.O."/>
            <person name="Steffens M.B."/>
            <person name="Faoro H."/>
            <person name="Tadra-Sfeir M.Z."/>
            <person name="Najafzadeh M.J."/>
            <person name="Felipe M.S."/>
            <person name="Teixeira M."/>
            <person name="Sun J."/>
            <person name="Xi L."/>
            <person name="Gomes R."/>
            <person name="De Azevedo C.M."/>
            <person name="Salgado C.G."/>
            <person name="Da Silva M.B."/>
            <person name="Nascimento M.F."/>
            <person name="Queiroz-Telles F."/>
            <person name="Attili D.S."/>
            <person name="Gorbushina A."/>
        </authorList>
    </citation>
    <scope>NUCLEOTIDE SEQUENCE [LARGE SCALE GENOMIC DNA]</scope>
    <source>
        <strain evidence="10 11">CBS 125763</strain>
    </source>
</reference>
<dbReference type="OrthoDB" id="9977870at2759"/>
<keyword evidence="3" id="KW-0808">Transferase</keyword>
<keyword evidence="5" id="KW-0677">Repeat</keyword>
<evidence type="ECO:0000256" key="2">
    <source>
        <dbReference type="ARBA" id="ARBA00012251"/>
    </source>
</evidence>
<dbReference type="InterPro" id="IPR002867">
    <property type="entry name" value="IBR_dom"/>
</dbReference>
<keyword evidence="6" id="KW-0863">Zinc-finger</keyword>
<dbReference type="GeneID" id="30008658"/>
<evidence type="ECO:0000259" key="9">
    <source>
        <dbReference type="PROSITE" id="PS51873"/>
    </source>
</evidence>
<dbReference type="GO" id="GO:0061630">
    <property type="term" value="F:ubiquitin protein ligase activity"/>
    <property type="evidence" value="ECO:0007669"/>
    <property type="project" value="UniProtKB-EC"/>
</dbReference>
<evidence type="ECO:0000256" key="8">
    <source>
        <dbReference type="ARBA" id="ARBA00022833"/>
    </source>
</evidence>
<evidence type="ECO:0000256" key="7">
    <source>
        <dbReference type="ARBA" id="ARBA00022786"/>
    </source>
</evidence>
<evidence type="ECO:0000256" key="5">
    <source>
        <dbReference type="ARBA" id="ARBA00022737"/>
    </source>
</evidence>
<keyword evidence="11" id="KW-1185">Reference proteome</keyword>
<dbReference type="GO" id="GO:0008270">
    <property type="term" value="F:zinc ion binding"/>
    <property type="evidence" value="ECO:0007669"/>
    <property type="project" value="UniProtKB-KW"/>
</dbReference>